<gene>
    <name evidence="2" type="ORF">ALC53_10904</name>
</gene>
<reference evidence="2 3" key="1">
    <citation type="submission" date="2015-09" db="EMBL/GenBank/DDBJ databases">
        <title>Atta colombica WGS genome.</title>
        <authorList>
            <person name="Nygaard S."/>
            <person name="Hu H."/>
            <person name="Boomsma J."/>
            <person name="Zhang G."/>
        </authorList>
    </citation>
    <scope>NUCLEOTIDE SEQUENCE [LARGE SCALE GENOMIC DNA]</scope>
    <source>
        <strain evidence="2">Treedump-2</strain>
        <tissue evidence="2">Whole body</tissue>
    </source>
</reference>
<accession>A0A151I0A4</accession>
<dbReference type="Proteomes" id="UP000078540">
    <property type="component" value="Unassembled WGS sequence"/>
</dbReference>
<protein>
    <submittedName>
        <fullName evidence="2">Uncharacterized protein</fullName>
    </submittedName>
</protein>
<organism evidence="2 3">
    <name type="scientific">Atta colombica</name>
    <dbReference type="NCBI Taxonomy" id="520822"/>
    <lineage>
        <taxon>Eukaryota</taxon>
        <taxon>Metazoa</taxon>
        <taxon>Ecdysozoa</taxon>
        <taxon>Arthropoda</taxon>
        <taxon>Hexapoda</taxon>
        <taxon>Insecta</taxon>
        <taxon>Pterygota</taxon>
        <taxon>Neoptera</taxon>
        <taxon>Endopterygota</taxon>
        <taxon>Hymenoptera</taxon>
        <taxon>Apocrita</taxon>
        <taxon>Aculeata</taxon>
        <taxon>Formicoidea</taxon>
        <taxon>Formicidae</taxon>
        <taxon>Myrmicinae</taxon>
        <taxon>Atta</taxon>
    </lineage>
</organism>
<keyword evidence="3" id="KW-1185">Reference proteome</keyword>
<evidence type="ECO:0000256" key="1">
    <source>
        <dbReference type="SAM" id="MobiDB-lite"/>
    </source>
</evidence>
<dbReference type="EMBL" id="KQ976642">
    <property type="protein sequence ID" value="KYM78687.1"/>
    <property type="molecule type" value="Genomic_DNA"/>
</dbReference>
<proteinExistence type="predicted"/>
<sequence length="38" mass="4163">MTTTTTTTTARQRQREMDAGIESLGAPSIEQPRGLLNE</sequence>
<feature type="region of interest" description="Disordered" evidence="1">
    <location>
        <begin position="1"/>
        <end position="38"/>
    </location>
</feature>
<name>A0A151I0A4_9HYME</name>
<evidence type="ECO:0000313" key="3">
    <source>
        <dbReference type="Proteomes" id="UP000078540"/>
    </source>
</evidence>
<evidence type="ECO:0000313" key="2">
    <source>
        <dbReference type="EMBL" id="KYM78687.1"/>
    </source>
</evidence>
<dbReference type="AlphaFoldDB" id="A0A151I0A4"/>